<dbReference type="Proteomes" id="UP000193926">
    <property type="component" value="Unassembled WGS sequence"/>
</dbReference>
<gene>
    <name evidence="4" type="ORF">MGEO_10255</name>
</gene>
<dbReference type="InterPro" id="IPR001509">
    <property type="entry name" value="Epimerase_deHydtase"/>
</dbReference>
<keyword evidence="5" id="KW-1185">Reference proteome</keyword>
<dbReference type="PANTHER" id="PTHR43708:SF8">
    <property type="entry name" value="OXIDOREDUCTASE"/>
    <property type="match status" value="1"/>
</dbReference>
<feature type="domain" description="NAD-dependent epimerase/dehydratase" evidence="1">
    <location>
        <begin position="375"/>
        <end position="599"/>
    </location>
</feature>
<name>A0A1X4NLC6_9RHOB</name>
<dbReference type="PANTHER" id="PTHR43708">
    <property type="entry name" value="CONSERVED EXPRESSED OXIDOREDUCTASE (EUROFUNG)"/>
    <property type="match status" value="1"/>
</dbReference>
<evidence type="ECO:0000259" key="3">
    <source>
        <dbReference type="Pfam" id="PF22725"/>
    </source>
</evidence>
<evidence type="ECO:0000313" key="5">
    <source>
        <dbReference type="Proteomes" id="UP000193926"/>
    </source>
</evidence>
<evidence type="ECO:0000259" key="2">
    <source>
        <dbReference type="Pfam" id="PF01408"/>
    </source>
</evidence>
<dbReference type="AlphaFoldDB" id="A0A1X4NLC6"/>
<dbReference type="Pfam" id="PF22725">
    <property type="entry name" value="GFO_IDH_MocA_C3"/>
    <property type="match status" value="1"/>
</dbReference>
<dbReference type="Pfam" id="PF01408">
    <property type="entry name" value="GFO_IDH_MocA"/>
    <property type="match status" value="1"/>
</dbReference>
<reference evidence="4 5" key="1">
    <citation type="submission" date="2014-03" db="EMBL/GenBank/DDBJ databases">
        <title>The draft genome sequence of Marivita geojedonensis KCTC 23882.</title>
        <authorList>
            <person name="Lai Q."/>
            <person name="Shao Z."/>
        </authorList>
    </citation>
    <scope>NUCLEOTIDE SEQUENCE [LARGE SCALE GENOMIC DNA]</scope>
    <source>
        <strain evidence="4 5">DPG-138</strain>
    </source>
</reference>
<accession>A0A1X4NLC6</accession>
<sequence length="702" mass="76240">MASSKIRVGLIGAGYIASWHADALRATDGVEITAVCDPSSAAARSLADGLGVQVFADVSDLIEARVCDAVHILTPPHLHHTLAIQCLKGGLHVLVEKPVATSAEETSEIEAVARENGVRFHPGHNFMGLPSYERLKAMLTKGELGRVSVAEVHWCLPLAPLRSGPFGIWLLREPKNLLLELGPHLMGFIVDLFGAPDIQSVHLSKPVDLPGEDTRHQAWRIMAQAGGVDVSLTISMVETIDDRSLTLRGSSGRARLDFAADTLVVERENASDLVLNPLRKQLDLSWQHLCEGVGNTLTQVASLNRKSPYALSFQGMNAAIYDALRSGKTPDDRFSGASAVTVMTALDQALEHIPSALLKPAEPKKKTRDPKPTAMVIGGTGFIGRALTRALVAKGQDVRVLSRGRFGPFPDLPDEVETVGVSLYDKAALVEAMQGIDVVYNLARSLEGTWEEALEHDVGVAVRIAEACQEAGVKRLVYTGTIASYDMSSPLQKITEDVPFPDDMSDRNMYARSKAECEKRLMEMHRRDGLPLVIARPGIVVGHGGPLQHWGIGRWHGAGAVRIWGNGLNILPFVLIDDVADGLILMGEHPDAVGQSYNLIGEPMLSGQGYFDAIHKSLAARIRVSTGNLTLFWAADAVKHVLKVYALRRRGLTRPSLADWKSRAHLSPFVNTKPKQELGWKPETDKAKFIEEAIGKANLFGF</sequence>
<evidence type="ECO:0000259" key="1">
    <source>
        <dbReference type="Pfam" id="PF01370"/>
    </source>
</evidence>
<feature type="domain" description="Gfo/Idh/MocA-like oxidoreductase N-terminal" evidence="2">
    <location>
        <begin position="6"/>
        <end position="124"/>
    </location>
</feature>
<dbReference type="InterPro" id="IPR051317">
    <property type="entry name" value="Gfo/Idh/MocA_oxidoreduct"/>
</dbReference>
<dbReference type="SUPFAM" id="SSF55347">
    <property type="entry name" value="Glyceraldehyde-3-phosphate dehydrogenase-like, C-terminal domain"/>
    <property type="match status" value="1"/>
</dbReference>
<feature type="domain" description="GFO/IDH/MocA-like oxidoreductase" evidence="3">
    <location>
        <begin position="132"/>
        <end position="254"/>
    </location>
</feature>
<dbReference type="Gene3D" id="3.40.50.720">
    <property type="entry name" value="NAD(P)-binding Rossmann-like Domain"/>
    <property type="match status" value="2"/>
</dbReference>
<dbReference type="STRING" id="1123756.MGEO_10255"/>
<dbReference type="OrthoDB" id="7798185at2"/>
<dbReference type="InterPro" id="IPR036291">
    <property type="entry name" value="NAD(P)-bd_dom_sf"/>
</dbReference>
<protein>
    <submittedName>
        <fullName evidence="4">Oxidoreductase</fullName>
    </submittedName>
</protein>
<dbReference type="GO" id="GO:0000166">
    <property type="term" value="F:nucleotide binding"/>
    <property type="evidence" value="ECO:0007669"/>
    <property type="project" value="InterPro"/>
</dbReference>
<dbReference type="Gene3D" id="3.30.360.10">
    <property type="entry name" value="Dihydrodipicolinate Reductase, domain 2"/>
    <property type="match status" value="1"/>
</dbReference>
<dbReference type="InterPro" id="IPR000683">
    <property type="entry name" value="Gfo/Idh/MocA-like_OxRdtase_N"/>
</dbReference>
<evidence type="ECO:0000313" key="4">
    <source>
        <dbReference type="EMBL" id="OSQ51088.1"/>
    </source>
</evidence>
<comment type="caution">
    <text evidence="4">The sequence shown here is derived from an EMBL/GenBank/DDBJ whole genome shotgun (WGS) entry which is preliminary data.</text>
</comment>
<dbReference type="EMBL" id="JFKC01000007">
    <property type="protein sequence ID" value="OSQ51088.1"/>
    <property type="molecule type" value="Genomic_DNA"/>
</dbReference>
<dbReference type="RefSeq" id="WP_085636786.1">
    <property type="nucleotide sequence ID" value="NZ_JFKC01000007.1"/>
</dbReference>
<proteinExistence type="predicted"/>
<dbReference type="SUPFAM" id="SSF51735">
    <property type="entry name" value="NAD(P)-binding Rossmann-fold domains"/>
    <property type="match status" value="2"/>
</dbReference>
<organism evidence="4 5">
    <name type="scientific">Marivita geojedonensis</name>
    <dbReference type="NCBI Taxonomy" id="1123756"/>
    <lineage>
        <taxon>Bacteria</taxon>
        <taxon>Pseudomonadati</taxon>
        <taxon>Pseudomonadota</taxon>
        <taxon>Alphaproteobacteria</taxon>
        <taxon>Rhodobacterales</taxon>
        <taxon>Roseobacteraceae</taxon>
        <taxon>Marivita</taxon>
    </lineage>
</organism>
<dbReference type="Pfam" id="PF01370">
    <property type="entry name" value="Epimerase"/>
    <property type="match status" value="1"/>
</dbReference>
<dbReference type="InterPro" id="IPR055170">
    <property type="entry name" value="GFO_IDH_MocA-like_dom"/>
</dbReference>